<keyword evidence="3" id="KW-1003">Cell membrane</keyword>
<evidence type="ECO:0000256" key="5">
    <source>
        <dbReference type="ARBA" id="ARBA00022989"/>
    </source>
</evidence>
<feature type="transmembrane region" description="Helical" evidence="8">
    <location>
        <begin position="325"/>
        <end position="347"/>
    </location>
</feature>
<evidence type="ECO:0000256" key="2">
    <source>
        <dbReference type="ARBA" id="ARBA00022448"/>
    </source>
</evidence>
<accession>A0A5R9EGF3</accession>
<evidence type="ECO:0000256" key="1">
    <source>
        <dbReference type="ARBA" id="ARBA00004651"/>
    </source>
</evidence>
<dbReference type="GO" id="GO:0022857">
    <property type="term" value="F:transmembrane transporter activity"/>
    <property type="evidence" value="ECO:0007669"/>
    <property type="project" value="InterPro"/>
</dbReference>
<dbReference type="Gene3D" id="1.20.1250.20">
    <property type="entry name" value="MFS general substrate transporter like domains"/>
    <property type="match status" value="2"/>
</dbReference>
<comment type="caution">
    <text evidence="10">The sequence shown here is derived from an EMBL/GenBank/DDBJ whole genome shotgun (WGS) entry which is preliminary data.</text>
</comment>
<protein>
    <submittedName>
        <fullName evidence="10">MFS transporter</fullName>
    </submittedName>
</protein>
<feature type="transmembrane region" description="Helical" evidence="8">
    <location>
        <begin position="359"/>
        <end position="382"/>
    </location>
</feature>
<dbReference type="Proteomes" id="UP000305921">
    <property type="component" value="Unassembled WGS sequence"/>
</dbReference>
<evidence type="ECO:0000256" key="8">
    <source>
        <dbReference type="SAM" id="Phobius"/>
    </source>
</evidence>
<proteinExistence type="predicted"/>
<dbReference type="PANTHER" id="PTHR23517:SF3">
    <property type="entry name" value="INTEGRAL MEMBRANE TRANSPORT PROTEIN"/>
    <property type="match status" value="1"/>
</dbReference>
<evidence type="ECO:0000256" key="6">
    <source>
        <dbReference type="ARBA" id="ARBA00023136"/>
    </source>
</evidence>
<gene>
    <name evidence="10" type="ORF">FEF34_31845</name>
</gene>
<feature type="transmembrane region" description="Helical" evidence="8">
    <location>
        <begin position="300"/>
        <end position="319"/>
    </location>
</feature>
<feature type="transmembrane region" description="Helical" evidence="8">
    <location>
        <begin position="186"/>
        <end position="206"/>
    </location>
</feature>
<dbReference type="PANTHER" id="PTHR23517">
    <property type="entry name" value="RESISTANCE PROTEIN MDTM, PUTATIVE-RELATED-RELATED"/>
    <property type="match status" value="1"/>
</dbReference>
<dbReference type="InterPro" id="IPR036259">
    <property type="entry name" value="MFS_trans_sf"/>
</dbReference>
<feature type="transmembrane region" description="Helical" evidence="8">
    <location>
        <begin position="158"/>
        <end position="180"/>
    </location>
</feature>
<evidence type="ECO:0000313" key="10">
    <source>
        <dbReference type="EMBL" id="TLQ46953.1"/>
    </source>
</evidence>
<evidence type="ECO:0000256" key="4">
    <source>
        <dbReference type="ARBA" id="ARBA00022692"/>
    </source>
</evidence>
<feature type="transmembrane region" description="Helical" evidence="8">
    <location>
        <begin position="68"/>
        <end position="88"/>
    </location>
</feature>
<dbReference type="InterPro" id="IPR050171">
    <property type="entry name" value="MFS_Transporters"/>
</dbReference>
<evidence type="ECO:0000256" key="7">
    <source>
        <dbReference type="SAM" id="MobiDB-lite"/>
    </source>
</evidence>
<evidence type="ECO:0000313" key="11">
    <source>
        <dbReference type="Proteomes" id="UP000305921"/>
    </source>
</evidence>
<feature type="transmembrane region" description="Helical" evidence="8">
    <location>
        <begin position="118"/>
        <end position="138"/>
    </location>
</feature>
<dbReference type="PROSITE" id="PS50850">
    <property type="entry name" value="MFS"/>
    <property type="match status" value="1"/>
</dbReference>
<dbReference type="EMBL" id="VAWE01000001">
    <property type="protein sequence ID" value="TLQ46953.1"/>
    <property type="molecule type" value="Genomic_DNA"/>
</dbReference>
<comment type="subcellular location">
    <subcellularLocation>
        <location evidence="1">Cell membrane</location>
        <topology evidence="1">Multi-pass membrane protein</topology>
    </subcellularLocation>
</comment>
<keyword evidence="11" id="KW-1185">Reference proteome</keyword>
<feature type="domain" description="Major facilitator superfamily (MFS) profile" evidence="9">
    <location>
        <begin position="1"/>
        <end position="210"/>
    </location>
</feature>
<name>A0A5R9EGF3_9ACTN</name>
<reference evidence="10 11" key="1">
    <citation type="submission" date="2019-05" db="EMBL/GenBank/DDBJ databases">
        <title>Streptomyces marianii sp. nov., a novel marine actinomycete from southern coast of India.</title>
        <authorList>
            <person name="Iniyan A.M."/>
            <person name="Wink J."/>
            <person name="Ramprasad E."/>
            <person name="Ramana C.V."/>
            <person name="Bunk B."/>
            <person name="Sproer C."/>
            <person name="Joseph F.-J.R.S."/>
            <person name="Vincent S.G.P."/>
        </authorList>
    </citation>
    <scope>NUCLEOTIDE SEQUENCE [LARGE SCALE GENOMIC DNA]</scope>
    <source>
        <strain evidence="10 11">ICN19</strain>
    </source>
</reference>
<evidence type="ECO:0000256" key="3">
    <source>
        <dbReference type="ARBA" id="ARBA00022475"/>
    </source>
</evidence>
<keyword evidence="2" id="KW-0813">Transport</keyword>
<feature type="region of interest" description="Disordered" evidence="7">
    <location>
        <begin position="408"/>
        <end position="478"/>
    </location>
</feature>
<keyword evidence="6 8" id="KW-0472">Membrane</keyword>
<feature type="transmembrane region" description="Helical" evidence="8">
    <location>
        <begin position="265"/>
        <end position="288"/>
    </location>
</feature>
<feature type="transmembrane region" description="Helical" evidence="8">
    <location>
        <begin position="34"/>
        <end position="56"/>
    </location>
</feature>
<dbReference type="SUPFAM" id="SSF103473">
    <property type="entry name" value="MFS general substrate transporter"/>
    <property type="match status" value="1"/>
</dbReference>
<organism evidence="10 11">
    <name type="scientific">Streptomyces marianii</name>
    <dbReference type="NCBI Taxonomy" id="1817406"/>
    <lineage>
        <taxon>Bacteria</taxon>
        <taxon>Bacillati</taxon>
        <taxon>Actinomycetota</taxon>
        <taxon>Actinomycetes</taxon>
        <taxon>Kitasatosporales</taxon>
        <taxon>Streptomycetaceae</taxon>
        <taxon>Streptomyces</taxon>
    </lineage>
</organism>
<feature type="transmembrane region" description="Helical" evidence="8">
    <location>
        <begin position="227"/>
        <end position="253"/>
    </location>
</feature>
<evidence type="ECO:0000259" key="9">
    <source>
        <dbReference type="PROSITE" id="PS50850"/>
    </source>
</evidence>
<dbReference type="OrthoDB" id="5379144at2"/>
<keyword evidence="5 8" id="KW-1133">Transmembrane helix</keyword>
<dbReference type="InterPro" id="IPR020846">
    <property type="entry name" value="MFS_dom"/>
</dbReference>
<keyword evidence="4 8" id="KW-0812">Transmembrane</keyword>
<sequence>MTKGTRRVRVRALAAGAGRRAAGLRAWCPQELRLLLAGMLLLRAAGFAYPFLSYLLAGKGHGPDTAGVVLAAFGAGWMSGQAACGRLLDRVGRRTTLVAAALVSAAVLPLLTATSSPALLIAGALALGLVFDAPRVVVGAAIDELVPDPGRRAKVNALRYGLVVNGGALVAGGLGGLLAARWGVDALYWVNATACAAFAVGALRRLPADRRGRASRARTSRSGGVRLTGRLALLLASGLATMTALVGMAAAVPMMMAARGLSPEAYGLTALVNSAAVIALTPAMTPWLSRWAAGGRSMPGMVAVASVAVAVPMAAAALARTTSGFAVAAAACAPGEIAWFVATSHILRQLAPPDRRGRYQGVWGTVLAAAGTLSPLLAAWGLQRGEQALAAGTLATGLAGAALSLPLARTPRPVPGPSSGGPGQRRGGYSDAEAPCDSVPPHAAGPRVSSSHLRRDSEAAQRKTPLAIKDASSSARAS</sequence>
<dbReference type="AlphaFoldDB" id="A0A5R9EGF3"/>
<dbReference type="InterPro" id="IPR011701">
    <property type="entry name" value="MFS"/>
</dbReference>
<feature type="transmembrane region" description="Helical" evidence="8">
    <location>
        <begin position="95"/>
        <end position="112"/>
    </location>
</feature>
<dbReference type="GO" id="GO:0005886">
    <property type="term" value="C:plasma membrane"/>
    <property type="evidence" value="ECO:0007669"/>
    <property type="project" value="UniProtKB-SubCell"/>
</dbReference>
<dbReference type="Pfam" id="PF07690">
    <property type="entry name" value="MFS_1"/>
    <property type="match status" value="1"/>
</dbReference>